<evidence type="ECO:0000256" key="2">
    <source>
        <dbReference type="ARBA" id="ARBA00034122"/>
    </source>
</evidence>
<dbReference type="PANTHER" id="PTHR43674">
    <property type="entry name" value="NITRILASE C965.09-RELATED"/>
    <property type="match status" value="1"/>
</dbReference>
<dbReference type="EC" id="3.5.1.53" evidence="4"/>
<dbReference type="InterPro" id="IPR050345">
    <property type="entry name" value="Aliph_Amidase/BUP"/>
</dbReference>
<keyword evidence="5" id="KW-1185">Reference proteome</keyword>
<dbReference type="RefSeq" id="WP_263829435.1">
    <property type="nucleotide sequence ID" value="NZ_JAOWLB010000011.1"/>
</dbReference>
<comment type="similarity">
    <text evidence="2">Belongs to the carbon-nitrogen hydrolase superfamily.</text>
</comment>
<dbReference type="NCBIfam" id="TIGR03381">
    <property type="entry name" value="agmatine_aguB"/>
    <property type="match status" value="1"/>
</dbReference>
<keyword evidence="1 4" id="KW-0378">Hydrolase</keyword>
<accession>A0ABT3AM19</accession>
<proteinExistence type="inferred from homology"/>
<dbReference type="Gene3D" id="3.60.110.10">
    <property type="entry name" value="Carbon-nitrogen hydrolase"/>
    <property type="match status" value="1"/>
</dbReference>
<dbReference type="CDD" id="cd07573">
    <property type="entry name" value="CPA"/>
    <property type="match status" value="1"/>
</dbReference>
<dbReference type="InterPro" id="IPR036526">
    <property type="entry name" value="C-N_Hydrolase_sf"/>
</dbReference>
<feature type="domain" description="CN hydrolase" evidence="3">
    <location>
        <begin position="4"/>
        <end position="258"/>
    </location>
</feature>
<organism evidence="4 5">
    <name type="scientific">Ruegeria aquimaris</name>
    <dbReference type="NCBI Taxonomy" id="2984333"/>
    <lineage>
        <taxon>Bacteria</taxon>
        <taxon>Pseudomonadati</taxon>
        <taxon>Pseudomonadota</taxon>
        <taxon>Alphaproteobacteria</taxon>
        <taxon>Rhodobacterales</taxon>
        <taxon>Roseobacteraceae</taxon>
        <taxon>Ruegeria</taxon>
    </lineage>
</organism>
<dbReference type="EMBL" id="JAOWLB010000011">
    <property type="protein sequence ID" value="MCV2889699.1"/>
    <property type="molecule type" value="Genomic_DNA"/>
</dbReference>
<sequence>MREVTLAATQMACSWDADENIDKAEKLVIAAAEKGAQIILLQELFETPYFCLEISARFFDLARPITENRAVAHFRALAKKLGVVLPISYFERAGLAHYNALALIDADGGILANYRKTHIPQAAGYEEKYYFTPGDTGFKVVDTKFARLGCGVCWDQWFPETARSLALMGAEVLMFPTAIGSEPHYPDLDSAAHWQRTMQGHAAANIMPLVASNRVGSEKDGDTEMTFYGSSFIADHTGAKVAEANRTDETVLTASFDLDEIASYRRAWGVFRDRRPDMYGALATMDGVNRVVG</sequence>
<dbReference type="SUPFAM" id="SSF56317">
    <property type="entry name" value="Carbon-nitrogen hydrolase"/>
    <property type="match status" value="1"/>
</dbReference>
<dbReference type="InterPro" id="IPR003010">
    <property type="entry name" value="C-N_Hydrolase"/>
</dbReference>
<dbReference type="PANTHER" id="PTHR43674:SF2">
    <property type="entry name" value="BETA-UREIDOPROPIONASE"/>
    <property type="match status" value="1"/>
</dbReference>
<evidence type="ECO:0000313" key="5">
    <source>
        <dbReference type="Proteomes" id="UP001320899"/>
    </source>
</evidence>
<evidence type="ECO:0000259" key="3">
    <source>
        <dbReference type="PROSITE" id="PS50263"/>
    </source>
</evidence>
<reference evidence="4 5" key="1">
    <citation type="submission" date="2022-10" db="EMBL/GenBank/DDBJ databases">
        <title>Ruegeria sp. nov., isolated from ocean surface sediments.</title>
        <authorList>
            <person name="He W."/>
            <person name="Xue H.-P."/>
            <person name="Zhang D.-F."/>
        </authorList>
    </citation>
    <scope>NUCLEOTIDE SEQUENCE [LARGE SCALE GENOMIC DNA]</scope>
    <source>
        <strain evidence="4 5">XHP0148</strain>
    </source>
</reference>
<evidence type="ECO:0000256" key="1">
    <source>
        <dbReference type="ARBA" id="ARBA00022801"/>
    </source>
</evidence>
<dbReference type="Proteomes" id="UP001320899">
    <property type="component" value="Unassembled WGS sequence"/>
</dbReference>
<protein>
    <submittedName>
        <fullName evidence="4">N-carbamoylputrescine amidase</fullName>
        <ecNumber evidence="4">3.5.1.53</ecNumber>
    </submittedName>
</protein>
<dbReference type="PROSITE" id="PS50263">
    <property type="entry name" value="CN_HYDROLASE"/>
    <property type="match status" value="1"/>
</dbReference>
<gene>
    <name evidence="4" type="primary">aguB</name>
    <name evidence="4" type="ORF">OE747_15245</name>
</gene>
<dbReference type="InterPro" id="IPR017755">
    <property type="entry name" value="N-carbamoylputrescine_amidase"/>
</dbReference>
<evidence type="ECO:0000313" key="4">
    <source>
        <dbReference type="EMBL" id="MCV2889699.1"/>
    </source>
</evidence>
<dbReference type="Pfam" id="PF00795">
    <property type="entry name" value="CN_hydrolase"/>
    <property type="match status" value="1"/>
</dbReference>
<comment type="caution">
    <text evidence="4">The sequence shown here is derived from an EMBL/GenBank/DDBJ whole genome shotgun (WGS) entry which is preliminary data.</text>
</comment>
<dbReference type="GO" id="GO:0050126">
    <property type="term" value="F:N-carbamoylputrescine amidase activity"/>
    <property type="evidence" value="ECO:0007669"/>
    <property type="project" value="UniProtKB-EC"/>
</dbReference>
<name>A0ABT3AM19_9RHOB</name>